<comment type="caution">
    <text evidence="1">The sequence shown here is derived from an EMBL/GenBank/DDBJ whole genome shotgun (WGS) entry which is preliminary data.</text>
</comment>
<organism evidence="1 2">
    <name type="scientific">Capnocytophaga periodontitidis</name>
    <dbReference type="NCBI Taxonomy" id="2795027"/>
    <lineage>
        <taxon>Bacteria</taxon>
        <taxon>Pseudomonadati</taxon>
        <taxon>Bacteroidota</taxon>
        <taxon>Flavobacteriia</taxon>
        <taxon>Flavobacteriales</taxon>
        <taxon>Flavobacteriaceae</taxon>
        <taxon>Capnocytophaga</taxon>
    </lineage>
</organism>
<reference evidence="1 2" key="1">
    <citation type="journal article" date="2021" name="Int. J. Syst. Evol. Microbiol.">
        <title>Capnocytophaga periodontitidis sp. nov., isolated from subgingival plaque of periodontitis patient.</title>
        <authorList>
            <person name="Zhang Y."/>
            <person name="Qiao D."/>
            <person name="Shi W."/>
            <person name="Wu D."/>
            <person name="Cai M."/>
        </authorList>
    </citation>
    <scope>NUCLEOTIDE SEQUENCE [LARGE SCALE GENOMIC DNA]</scope>
    <source>
        <strain evidence="1 2">051621</strain>
    </source>
</reference>
<name>A0ABS0SR63_9FLAO</name>
<protein>
    <recommendedName>
        <fullName evidence="3">Peptidase M12A domain-containing protein</fullName>
    </recommendedName>
</protein>
<keyword evidence="2" id="KW-1185">Reference proteome</keyword>
<evidence type="ECO:0000313" key="1">
    <source>
        <dbReference type="EMBL" id="MBI1648192.1"/>
    </source>
</evidence>
<evidence type="ECO:0000313" key="2">
    <source>
        <dbReference type="Proteomes" id="UP000641139"/>
    </source>
</evidence>
<dbReference type="RefSeq" id="WP_016479935.1">
    <property type="nucleotide sequence ID" value="NZ_JAEFDC010000024.1"/>
</dbReference>
<dbReference type="EMBL" id="JAEFDC010000024">
    <property type="protein sequence ID" value="MBI1648192.1"/>
    <property type="molecule type" value="Genomic_DNA"/>
</dbReference>
<dbReference type="Proteomes" id="UP000641139">
    <property type="component" value="Unassembled WGS sequence"/>
</dbReference>
<sequence>MPLIKKTDRMDIYLEEYRQIILIRQRWKYNWLNERNTTSWTLFEKRDFHNKVDNIIWKIWGGQFKIKVIGSSVFAQKYKNKIFTINFDIQWVIQNPHWNVNVRKIVKNTSYRSNVRWNDREINLDTEDTKMRKDYKQVPVGHEFGHAIGYLYDEYNSTLSINNGFLFDQDSIMNVGMELRNRHLQYVIYQLSTIYPNTTFQLI</sequence>
<accession>A0ABS0SR63</accession>
<gene>
    <name evidence="1" type="ORF">I7X30_14155</name>
</gene>
<proteinExistence type="predicted"/>
<evidence type="ECO:0008006" key="3">
    <source>
        <dbReference type="Google" id="ProtNLM"/>
    </source>
</evidence>